<sequence>MKETHLAPCQCHLDIKRLELVQPRANALLDIVNSFDANANELDRQATATFTGGGISPVDHLLISRITTHLVTIRCTHSPSSMTSSEEAVAYTLLDSGLQSAGDSLKIEEIHHLDTTHQYKQIDTVQDQELRRNFVSRCGKRINNRPTQSSTLPFCQSLTLFLSIALASTYKLCQFFTRKDQQGCDNTEEMLSRDYANNTDLHNQTFSHGHQSDSPLTLQENKDLVETPATQRDEEIAIPSNSSSFDHTANALLDDINSFDTKANASDRRATPTSTGGGLSALNYLVEIMNNSQQPLTSPRLPNNKGPICSPTNIHPLDQIDEQSIPDSPTKS</sequence>
<evidence type="ECO:0000256" key="1">
    <source>
        <dbReference type="SAM" id="MobiDB-lite"/>
    </source>
</evidence>
<proteinExistence type="predicted"/>
<protein>
    <submittedName>
        <fullName evidence="2">Uncharacterized protein</fullName>
    </submittedName>
</protein>
<evidence type="ECO:0000313" key="3">
    <source>
        <dbReference type="Proteomes" id="UP000241769"/>
    </source>
</evidence>
<dbReference type="Proteomes" id="UP000241769">
    <property type="component" value="Unassembled WGS sequence"/>
</dbReference>
<dbReference type="EMBL" id="MDYQ01000451">
    <property type="protein sequence ID" value="PRP74587.1"/>
    <property type="molecule type" value="Genomic_DNA"/>
</dbReference>
<evidence type="ECO:0000313" key="2">
    <source>
        <dbReference type="EMBL" id="PRP74587.1"/>
    </source>
</evidence>
<organism evidence="2 3">
    <name type="scientific">Planoprotostelium fungivorum</name>
    <dbReference type="NCBI Taxonomy" id="1890364"/>
    <lineage>
        <taxon>Eukaryota</taxon>
        <taxon>Amoebozoa</taxon>
        <taxon>Evosea</taxon>
        <taxon>Variosea</taxon>
        <taxon>Cavosteliida</taxon>
        <taxon>Cavosteliaceae</taxon>
        <taxon>Planoprotostelium</taxon>
    </lineage>
</organism>
<reference evidence="2 3" key="1">
    <citation type="journal article" date="2018" name="Genome Biol. Evol.">
        <title>Multiple Roots of Fruiting Body Formation in Amoebozoa.</title>
        <authorList>
            <person name="Hillmann F."/>
            <person name="Forbes G."/>
            <person name="Novohradska S."/>
            <person name="Ferling I."/>
            <person name="Riege K."/>
            <person name="Groth M."/>
            <person name="Westermann M."/>
            <person name="Marz M."/>
            <person name="Spaller T."/>
            <person name="Winckler T."/>
            <person name="Schaap P."/>
            <person name="Glockner G."/>
        </authorList>
    </citation>
    <scope>NUCLEOTIDE SEQUENCE [LARGE SCALE GENOMIC DNA]</scope>
    <source>
        <strain evidence="2 3">Jena</strain>
    </source>
</reference>
<name>A0A2P6MSB8_9EUKA</name>
<comment type="caution">
    <text evidence="2">The sequence shown here is derived from an EMBL/GenBank/DDBJ whole genome shotgun (WGS) entry which is preliminary data.</text>
</comment>
<accession>A0A2P6MSB8</accession>
<gene>
    <name evidence="2" type="ORF">PROFUN_14876</name>
</gene>
<dbReference type="AlphaFoldDB" id="A0A2P6MSB8"/>
<feature type="region of interest" description="Disordered" evidence="1">
    <location>
        <begin position="293"/>
        <end position="332"/>
    </location>
</feature>
<dbReference type="InParanoid" id="A0A2P6MSB8"/>
<keyword evidence="3" id="KW-1185">Reference proteome</keyword>